<dbReference type="AlphaFoldDB" id="A0A0B6XTG8"/>
<organism evidence="1">
    <name type="scientific">Arion vulgaris</name>
    <dbReference type="NCBI Taxonomy" id="1028688"/>
    <lineage>
        <taxon>Eukaryota</taxon>
        <taxon>Metazoa</taxon>
        <taxon>Spiralia</taxon>
        <taxon>Lophotrochozoa</taxon>
        <taxon>Mollusca</taxon>
        <taxon>Gastropoda</taxon>
        <taxon>Heterobranchia</taxon>
        <taxon>Euthyneura</taxon>
        <taxon>Panpulmonata</taxon>
        <taxon>Eupulmonata</taxon>
        <taxon>Stylommatophora</taxon>
        <taxon>Helicina</taxon>
        <taxon>Arionoidea</taxon>
        <taxon>Arionidae</taxon>
        <taxon>Arion</taxon>
    </lineage>
</organism>
<reference evidence="1" key="1">
    <citation type="submission" date="2014-12" db="EMBL/GenBank/DDBJ databases">
        <title>Insight into the proteome of Arion vulgaris.</title>
        <authorList>
            <person name="Aradska J."/>
            <person name="Bulat T."/>
            <person name="Smidak R."/>
            <person name="Sarate P."/>
            <person name="Gangsoo J."/>
            <person name="Sialana F."/>
            <person name="Bilban M."/>
            <person name="Lubec G."/>
        </authorList>
    </citation>
    <scope>NUCLEOTIDE SEQUENCE</scope>
    <source>
        <tissue evidence="1">Skin</tissue>
    </source>
</reference>
<protein>
    <submittedName>
        <fullName evidence="1">Uncharacterized protein</fullName>
    </submittedName>
</protein>
<gene>
    <name evidence="1" type="primary">ORF683</name>
</gene>
<accession>A0A0B6XTG8</accession>
<proteinExistence type="predicted"/>
<feature type="non-terminal residue" evidence="1">
    <location>
        <position position="107"/>
    </location>
</feature>
<sequence length="107" mass="11938">QAGIDVDVHNITLENNQYYKAVLQLHLTTLGSDTENSVKESINKDLMKSIQTQNSFLNVQQPVDLVLSSYFEGMECNVSATICPNEMNCIQGQDLVNRCLCNGSCFF</sequence>
<name>A0A0B6XTG8_9EUPU</name>
<evidence type="ECO:0000313" key="1">
    <source>
        <dbReference type="EMBL" id="CEK47158.1"/>
    </source>
</evidence>
<feature type="non-terminal residue" evidence="1">
    <location>
        <position position="1"/>
    </location>
</feature>
<dbReference type="EMBL" id="HACG01000293">
    <property type="protein sequence ID" value="CEK47158.1"/>
    <property type="molecule type" value="Transcribed_RNA"/>
</dbReference>